<organism evidence="1 2">
    <name type="scientific">Laccaria amethystina LaAM-08-1</name>
    <dbReference type="NCBI Taxonomy" id="1095629"/>
    <lineage>
        <taxon>Eukaryota</taxon>
        <taxon>Fungi</taxon>
        <taxon>Dikarya</taxon>
        <taxon>Basidiomycota</taxon>
        <taxon>Agaricomycotina</taxon>
        <taxon>Agaricomycetes</taxon>
        <taxon>Agaricomycetidae</taxon>
        <taxon>Agaricales</taxon>
        <taxon>Agaricineae</taxon>
        <taxon>Hydnangiaceae</taxon>
        <taxon>Laccaria</taxon>
    </lineage>
</organism>
<protein>
    <submittedName>
        <fullName evidence="1">Uncharacterized protein</fullName>
    </submittedName>
</protein>
<dbReference type="HOGENOM" id="CLU_756641_0_0_1"/>
<sequence length="366" mass="39817">MNVDTCVREGLLNEEDKSAELPSQATFEVDVRPLSNGPATEAKALASIDAGPARRAGLITFEGERGWEWDGGCNNQRSDTGVFESGIRSNEGIICAVAVGRRVGGELVVDPSGEEEEVEAAGCFGFLVTRNLGHQETTSSFVHTSWREGGLGSTGEGCSVGDRGRDEGQCLQDRGGSRVCVRGKGRGEFEGQTYERQNEVLETHLSYHEKQAMVAPQRQMTKNIINYCELAQWCGCKLLPRFTSCSLFHSRSRSFGFRSHLFISQLEGVHPPKRRTFRLGQTSYVASLLVDVDNGNFAVQEARDKKSGILSIAATSLLVSQVVPALVLHLGCASSPPTIPVEGSSLFRQSRFIALVDVHVCRIKPP</sequence>
<evidence type="ECO:0000313" key="2">
    <source>
        <dbReference type="Proteomes" id="UP000054477"/>
    </source>
</evidence>
<dbReference type="STRING" id="1095629.A0A0C9WYK3"/>
<keyword evidence="2" id="KW-1185">Reference proteome</keyword>
<gene>
    <name evidence="1" type="ORF">K443DRAFT_120753</name>
</gene>
<name>A0A0C9WYK3_9AGAR</name>
<reference evidence="1 2" key="1">
    <citation type="submission" date="2014-04" db="EMBL/GenBank/DDBJ databases">
        <authorList>
            <consortium name="DOE Joint Genome Institute"/>
            <person name="Kuo A."/>
            <person name="Kohler A."/>
            <person name="Nagy L.G."/>
            <person name="Floudas D."/>
            <person name="Copeland A."/>
            <person name="Barry K.W."/>
            <person name="Cichocki N."/>
            <person name="Veneault-Fourrey C."/>
            <person name="LaButti K."/>
            <person name="Lindquist E.A."/>
            <person name="Lipzen A."/>
            <person name="Lundell T."/>
            <person name="Morin E."/>
            <person name="Murat C."/>
            <person name="Sun H."/>
            <person name="Tunlid A."/>
            <person name="Henrissat B."/>
            <person name="Grigoriev I.V."/>
            <person name="Hibbett D.S."/>
            <person name="Martin F."/>
            <person name="Nordberg H.P."/>
            <person name="Cantor M.N."/>
            <person name="Hua S.X."/>
        </authorList>
    </citation>
    <scope>NUCLEOTIDE SEQUENCE [LARGE SCALE GENOMIC DNA]</scope>
    <source>
        <strain evidence="1 2">LaAM-08-1</strain>
    </source>
</reference>
<accession>A0A0C9WYK3</accession>
<dbReference type="EMBL" id="KN838565">
    <property type="protein sequence ID" value="KIK04890.1"/>
    <property type="molecule type" value="Genomic_DNA"/>
</dbReference>
<reference evidence="2" key="2">
    <citation type="submission" date="2015-01" db="EMBL/GenBank/DDBJ databases">
        <title>Evolutionary Origins and Diversification of the Mycorrhizal Mutualists.</title>
        <authorList>
            <consortium name="DOE Joint Genome Institute"/>
            <consortium name="Mycorrhizal Genomics Consortium"/>
            <person name="Kohler A."/>
            <person name="Kuo A."/>
            <person name="Nagy L.G."/>
            <person name="Floudas D."/>
            <person name="Copeland A."/>
            <person name="Barry K.W."/>
            <person name="Cichocki N."/>
            <person name="Veneault-Fourrey C."/>
            <person name="LaButti K."/>
            <person name="Lindquist E.A."/>
            <person name="Lipzen A."/>
            <person name="Lundell T."/>
            <person name="Morin E."/>
            <person name="Murat C."/>
            <person name="Riley R."/>
            <person name="Ohm R."/>
            <person name="Sun H."/>
            <person name="Tunlid A."/>
            <person name="Henrissat B."/>
            <person name="Grigoriev I.V."/>
            <person name="Hibbett D.S."/>
            <person name="Martin F."/>
        </authorList>
    </citation>
    <scope>NUCLEOTIDE SEQUENCE [LARGE SCALE GENOMIC DNA]</scope>
    <source>
        <strain evidence="2">LaAM-08-1</strain>
    </source>
</reference>
<dbReference type="OrthoDB" id="27298at2759"/>
<proteinExistence type="predicted"/>
<evidence type="ECO:0000313" key="1">
    <source>
        <dbReference type="EMBL" id="KIK04890.1"/>
    </source>
</evidence>
<dbReference type="Proteomes" id="UP000054477">
    <property type="component" value="Unassembled WGS sequence"/>
</dbReference>
<dbReference type="AlphaFoldDB" id="A0A0C9WYK3"/>